<dbReference type="EMBL" id="QBKI01000006">
    <property type="protein sequence ID" value="PTX18483.1"/>
    <property type="molecule type" value="Genomic_DNA"/>
</dbReference>
<accession>A0A2T5YGQ0</accession>
<reference evidence="1 2" key="1">
    <citation type="submission" date="2018-04" db="EMBL/GenBank/DDBJ databases">
        <title>Genomic Encyclopedia of Archaeal and Bacterial Type Strains, Phase II (KMG-II): from individual species to whole genera.</title>
        <authorList>
            <person name="Goeker M."/>
        </authorList>
    </citation>
    <scope>NUCLEOTIDE SEQUENCE [LARGE SCALE GENOMIC DNA]</scope>
    <source>
        <strain evidence="1 2">DSM 100162</strain>
    </source>
</reference>
<sequence>MQSATTFQGLNHHLVLHRVLVDHYSLEHHVHFYANQLHITPHYLTLVVKRMTGHTVADFIFLMLYGEARLLLQPQLSIQ</sequence>
<protein>
    <recommendedName>
        <fullName evidence="3">HTH araC/xylS-type domain-containing protein</fullName>
    </recommendedName>
</protein>
<evidence type="ECO:0000313" key="2">
    <source>
        <dbReference type="Proteomes" id="UP000244225"/>
    </source>
</evidence>
<organism evidence="1 2">
    <name type="scientific">Pontibacter mucosus</name>
    <dbReference type="NCBI Taxonomy" id="1649266"/>
    <lineage>
        <taxon>Bacteria</taxon>
        <taxon>Pseudomonadati</taxon>
        <taxon>Bacteroidota</taxon>
        <taxon>Cytophagia</taxon>
        <taxon>Cytophagales</taxon>
        <taxon>Hymenobacteraceae</taxon>
        <taxon>Pontibacter</taxon>
    </lineage>
</organism>
<keyword evidence="2" id="KW-1185">Reference proteome</keyword>
<gene>
    <name evidence="1" type="ORF">C8N40_106283</name>
</gene>
<evidence type="ECO:0008006" key="3">
    <source>
        <dbReference type="Google" id="ProtNLM"/>
    </source>
</evidence>
<dbReference type="Proteomes" id="UP000244225">
    <property type="component" value="Unassembled WGS sequence"/>
</dbReference>
<comment type="caution">
    <text evidence="1">The sequence shown here is derived from an EMBL/GenBank/DDBJ whole genome shotgun (WGS) entry which is preliminary data.</text>
</comment>
<proteinExistence type="predicted"/>
<name>A0A2T5YGQ0_9BACT</name>
<dbReference type="AlphaFoldDB" id="A0A2T5YGQ0"/>
<evidence type="ECO:0000313" key="1">
    <source>
        <dbReference type="EMBL" id="PTX18483.1"/>
    </source>
</evidence>